<accession>A0A7G8LHS9</accession>
<evidence type="ECO:0000313" key="2">
    <source>
        <dbReference type="EMBL" id="QNJ56801.1"/>
    </source>
</evidence>
<dbReference type="GeneID" id="63210383"/>
<sequence length="42" mass="4805">MVVSNHGPMLGVHGERRLGGRRQLKRADRRAVRQQLRRGGEL</sequence>
<evidence type="ECO:0000313" key="3">
    <source>
        <dbReference type="Proteomes" id="UP000515890"/>
    </source>
</evidence>
<proteinExistence type="predicted"/>
<dbReference type="KEGG" id="vg:63210383"/>
<reference evidence="2 3" key="1">
    <citation type="submission" date="2020-06" db="EMBL/GenBank/DDBJ databases">
        <authorList>
            <person name="Ruesch T."/>
            <person name="Stepniewski C."/>
            <person name="Ballard C."/>
            <person name="Battaglia S."/>
            <person name="Diaz I."/>
            <person name="Engley A."/>
            <person name="Erickson A."/>
            <person name="Ernst L."/>
            <person name="Gonzales E."/>
            <person name="Haider A."/>
            <person name="Harrison M."/>
            <person name="Moore J."/>
            <person name="Paratore J."/>
            <person name="Rafanan A."/>
            <person name="Storz S."/>
            <person name="Poxleitner M.K."/>
            <person name="Anders K.R."/>
            <person name="Garlena R.A."/>
            <person name="Russell D.A."/>
            <person name="Pope W.H."/>
            <person name="Jacobs-Sera D."/>
            <person name="Hatfull G.F."/>
        </authorList>
    </citation>
    <scope>NUCLEOTIDE SEQUENCE [LARGE SCALE GENOMIC DNA]</scope>
</reference>
<evidence type="ECO:0000256" key="1">
    <source>
        <dbReference type="SAM" id="MobiDB-lite"/>
    </source>
</evidence>
<protein>
    <submittedName>
        <fullName evidence="2">Uncharacterized protein</fullName>
    </submittedName>
</protein>
<dbReference type="EMBL" id="MT658802">
    <property type="protein sequence ID" value="QNJ56801.1"/>
    <property type="molecule type" value="Genomic_DNA"/>
</dbReference>
<dbReference type="RefSeq" id="YP_010013746.1">
    <property type="nucleotide sequence ID" value="NC_053513.1"/>
</dbReference>
<gene>
    <name evidence="2" type="primary">163</name>
    <name evidence="2" type="ORF">SEA_AZIZ_163</name>
</gene>
<reference evidence="3" key="2">
    <citation type="journal article" date="2021" name="Microbiol. Resour. Announc.">
        <title>Genome Sequences of Subcluster M2 Mycobacteriophages Estes and Aziz.</title>
        <authorList>
            <person name="Fitzgerald S.K."/>
            <person name="Johnson E.H."/>
            <person name="Storz S.H.R."/>
            <person name="Ballard C."/>
            <person name="Battaglia S."/>
            <person name="Boice M."/>
            <person name="Bramwell-Butcher J."/>
            <person name="Dedinsky M."/>
            <person name="DeKlotz J."/>
            <person name="Diaz I."/>
            <person name="Engley A."/>
            <person name="Ernst L."/>
            <person name="Gonzales E."/>
            <person name="Groscost A."/>
            <person name="Grosser P."/>
            <person name="Haider A."/>
            <person name="Harrison M."/>
            <person name="Husler K."/>
            <person name="Lau J."/>
            <person name="Monlux M."/>
            <person name="Paratore J."/>
            <person name="Ruesch T."/>
            <person name="Schlesinger M."/>
            <person name="Scholes A."/>
            <person name="Poxleitner M.K."/>
            <person name="Anders K.R."/>
        </authorList>
    </citation>
    <scope>NUCLEOTIDE SEQUENCE [LARGE SCALE GENOMIC DNA]</scope>
</reference>
<feature type="region of interest" description="Disordered" evidence="1">
    <location>
        <begin position="1"/>
        <end position="42"/>
    </location>
</feature>
<dbReference type="Proteomes" id="UP000515890">
    <property type="component" value="Segment"/>
</dbReference>
<keyword evidence="3" id="KW-1185">Reference proteome</keyword>
<organism evidence="2 3">
    <name type="scientific">Mycobacterium phage Aziz</name>
    <dbReference type="NCBI Taxonomy" id="2762281"/>
    <lineage>
        <taxon>Viruses</taxon>
        <taxon>Duplodnaviria</taxon>
        <taxon>Heunggongvirae</taxon>
        <taxon>Uroviricota</taxon>
        <taxon>Caudoviricetes</taxon>
        <taxon>Vilmaviridae</taxon>
        <taxon>Mclasvirinae</taxon>
        <taxon>Reyvirus</taxon>
        <taxon>Reyvirus aziz</taxon>
    </lineage>
</organism>
<name>A0A7G8LHS9_9CAUD</name>